<dbReference type="EMBL" id="LAZR01003837">
    <property type="protein sequence ID" value="KKN14255.1"/>
    <property type="molecule type" value="Genomic_DNA"/>
</dbReference>
<accession>A0A0F9N3U8</accession>
<sequence length="29" mass="3468">MEEQTIIETQNLRKYIRKLEIDVFGIADT</sequence>
<comment type="caution">
    <text evidence="1">The sequence shown here is derived from an EMBL/GenBank/DDBJ whole genome shotgun (WGS) entry which is preliminary data.</text>
</comment>
<organism evidence="1">
    <name type="scientific">marine sediment metagenome</name>
    <dbReference type="NCBI Taxonomy" id="412755"/>
    <lineage>
        <taxon>unclassified sequences</taxon>
        <taxon>metagenomes</taxon>
        <taxon>ecological metagenomes</taxon>
    </lineage>
</organism>
<dbReference type="AlphaFoldDB" id="A0A0F9N3U8"/>
<proteinExistence type="predicted"/>
<protein>
    <submittedName>
        <fullName evidence="1">Uncharacterized protein</fullName>
    </submittedName>
</protein>
<name>A0A0F9N3U8_9ZZZZ</name>
<reference evidence="1" key="1">
    <citation type="journal article" date="2015" name="Nature">
        <title>Complex archaea that bridge the gap between prokaryotes and eukaryotes.</title>
        <authorList>
            <person name="Spang A."/>
            <person name="Saw J.H."/>
            <person name="Jorgensen S.L."/>
            <person name="Zaremba-Niedzwiedzka K."/>
            <person name="Martijn J."/>
            <person name="Lind A.E."/>
            <person name="van Eijk R."/>
            <person name="Schleper C."/>
            <person name="Guy L."/>
            <person name="Ettema T.J."/>
        </authorList>
    </citation>
    <scope>NUCLEOTIDE SEQUENCE</scope>
</reference>
<gene>
    <name evidence="1" type="ORF">LCGC14_0998030</name>
</gene>
<evidence type="ECO:0000313" key="1">
    <source>
        <dbReference type="EMBL" id="KKN14255.1"/>
    </source>
</evidence>